<proteinExistence type="predicted"/>
<protein>
    <submittedName>
        <fullName evidence="1">Uncharacterized protein</fullName>
    </submittedName>
</protein>
<name>B5W491_LIMMA</name>
<dbReference type="Proteomes" id="UP000004061">
    <property type="component" value="Unassembled WGS sequence"/>
</dbReference>
<keyword evidence="2" id="KW-1185">Reference proteome</keyword>
<evidence type="ECO:0000313" key="2">
    <source>
        <dbReference type="Proteomes" id="UP000004061"/>
    </source>
</evidence>
<dbReference type="EMBL" id="ABYK01000029">
    <property type="protein sequence ID" value="EDZ93666.1"/>
    <property type="molecule type" value="Genomic_DNA"/>
</dbReference>
<reference evidence="1 2" key="1">
    <citation type="journal article" date="2011" name="Appl. Environ. Microbiol.">
        <title>Contribution of a Sodium Ion Gradient to Energy Conservation during Fermentation in the Cyanobacterium Arthrospira (Spirulina) maxima CS-328.</title>
        <authorList>
            <person name="Carrieri D."/>
            <person name="Ananyev G."/>
            <person name="Lenz O."/>
            <person name="Bryant D.A."/>
            <person name="Dismukes G.C."/>
        </authorList>
    </citation>
    <scope>NUCLEOTIDE SEQUENCE [LARGE SCALE GENOMIC DNA]</scope>
    <source>
        <strain evidence="1 2">CS-328</strain>
    </source>
</reference>
<evidence type="ECO:0000313" key="1">
    <source>
        <dbReference type="EMBL" id="EDZ93666.1"/>
    </source>
</evidence>
<accession>B5W491</accession>
<dbReference type="AlphaFoldDB" id="B5W491"/>
<organism evidence="1 2">
    <name type="scientific">Limnospira maxima CS-328</name>
    <dbReference type="NCBI Taxonomy" id="513049"/>
    <lineage>
        <taxon>Bacteria</taxon>
        <taxon>Bacillati</taxon>
        <taxon>Cyanobacteriota</taxon>
        <taxon>Cyanophyceae</taxon>
        <taxon>Oscillatoriophycideae</taxon>
        <taxon>Oscillatoriales</taxon>
        <taxon>Sirenicapillariaceae</taxon>
        <taxon>Limnospira</taxon>
    </lineage>
</organism>
<gene>
    <name evidence="1" type="ORF">AmaxDRAFT_3598</name>
</gene>
<comment type="caution">
    <text evidence="1">The sequence shown here is derived from an EMBL/GenBank/DDBJ whole genome shotgun (WGS) entry which is preliminary data.</text>
</comment>
<sequence length="38" mass="4410">MQELIAGGQLFVFFDKYNVWEEKNVIMDTKGAKRSGMK</sequence>